<protein>
    <submittedName>
        <fullName evidence="9">Uncharacterized protein</fullName>
    </submittedName>
</protein>
<keyword evidence="4" id="KW-0328">Glycosyltransferase</keyword>
<dbReference type="Pfam" id="PF21269">
    <property type="entry name" value="TreT_GT1"/>
    <property type="match status" value="1"/>
</dbReference>
<name>A0A1G1W0B5_9BACT</name>
<gene>
    <name evidence="9" type="ORF">A2113_03000</name>
</gene>
<feature type="domain" description="Glycosyl transferase family 1" evidence="7">
    <location>
        <begin position="216"/>
        <end position="386"/>
    </location>
</feature>
<dbReference type="GO" id="GO:0006006">
    <property type="term" value="P:glucose metabolic process"/>
    <property type="evidence" value="ECO:0007669"/>
    <property type="project" value="UniProtKB-KW"/>
</dbReference>
<comment type="similarity">
    <text evidence="1">Belongs to the glycosyltransferase group 1 family. Glycosyltransferase 4 subfamily.</text>
</comment>
<evidence type="ECO:0000256" key="5">
    <source>
        <dbReference type="ARBA" id="ARBA00022679"/>
    </source>
</evidence>
<sequence length="412" mass="46274">MIEEVKLKQIKLAAYKDLISAEDYAEIEKLAKDLAGIKVVHLNTTSTGGGVAEILLSLVPLLKGVGINADWYTISAPKKFFEITKQIHNFLQGKKGDLSDAQREFYLKVNQEVAADFAAITADIWIIHDPQVAAVIEYHPNLHPSAWRCHIDTSHPNVFVWHFLSTFAQKYDRYIFTMRKYLGPGLDFKKAVVFTEAIDPLNRKNKAISKIKAEKVIERFGLDPQRPLITQVSRFDPWKDPWGVIDAYRVAKKEFPNIQLALIGSFASDDPEAYNIVGDLKKYAKGDPNIFILSNQDGVGYREVNGFQVASRVILQKSTREGFGLTVSEAMWKGKPVIGGKAGGIVEQIADGETGFLVTTATQAAEKIIYLLKNPKIAEKMGRVGKARVREKFLITRLLRDHLRLYDELVQS</sequence>
<dbReference type="InterPro" id="IPR052078">
    <property type="entry name" value="Trehalose_Metab_GTase"/>
</dbReference>
<organism evidence="9 10">
    <name type="scientific">Candidatus Woykebacteria bacterium GWA1_44_8</name>
    <dbReference type="NCBI Taxonomy" id="1802591"/>
    <lineage>
        <taxon>Bacteria</taxon>
        <taxon>Candidatus Woykeibacteriota</taxon>
    </lineage>
</organism>
<evidence type="ECO:0000256" key="3">
    <source>
        <dbReference type="ARBA" id="ARBA00022526"/>
    </source>
</evidence>
<dbReference type="STRING" id="1802591.A2113_03000"/>
<accession>A0A1G1W0B5</accession>
<dbReference type="SUPFAM" id="SSF53756">
    <property type="entry name" value="UDP-Glycosyltransferase/glycogen phosphorylase"/>
    <property type="match status" value="1"/>
</dbReference>
<dbReference type="PANTHER" id="PTHR47779:SF1">
    <property type="entry name" value="SYNTHASE (CCG-9), PUTATIVE (AFU_ORTHOLOGUE AFUA_3G12100)-RELATED"/>
    <property type="match status" value="1"/>
</dbReference>
<dbReference type="GO" id="GO:0016757">
    <property type="term" value="F:glycosyltransferase activity"/>
    <property type="evidence" value="ECO:0007669"/>
    <property type="project" value="UniProtKB-KW"/>
</dbReference>
<keyword evidence="5" id="KW-0808">Transferase</keyword>
<evidence type="ECO:0000256" key="6">
    <source>
        <dbReference type="ARBA" id="ARBA00023277"/>
    </source>
</evidence>
<evidence type="ECO:0000313" key="9">
    <source>
        <dbReference type="EMBL" id="OGY21073.1"/>
    </source>
</evidence>
<keyword evidence="3" id="KW-0313">Glucose metabolism</keyword>
<dbReference type="AlphaFoldDB" id="A0A1G1W0B5"/>
<dbReference type="PANTHER" id="PTHR47779">
    <property type="entry name" value="SYNTHASE (CCG-9), PUTATIVE (AFU_ORTHOLOGUE AFUA_3G12100)-RELATED"/>
    <property type="match status" value="1"/>
</dbReference>
<feature type="domain" description="Trehalose synthase N-terminal" evidence="8">
    <location>
        <begin position="41"/>
        <end position="182"/>
    </location>
</feature>
<keyword evidence="6" id="KW-0119">Carbohydrate metabolism</keyword>
<dbReference type="InterPro" id="IPR001296">
    <property type="entry name" value="Glyco_trans_1"/>
</dbReference>
<evidence type="ECO:0000256" key="4">
    <source>
        <dbReference type="ARBA" id="ARBA00022676"/>
    </source>
</evidence>
<dbReference type="InterPro" id="IPR049438">
    <property type="entry name" value="TreT_GT1"/>
</dbReference>
<evidence type="ECO:0000259" key="8">
    <source>
        <dbReference type="Pfam" id="PF21269"/>
    </source>
</evidence>
<dbReference type="EMBL" id="MHCN01000018">
    <property type="protein sequence ID" value="OGY21073.1"/>
    <property type="molecule type" value="Genomic_DNA"/>
</dbReference>
<evidence type="ECO:0000256" key="1">
    <source>
        <dbReference type="ARBA" id="ARBA00009481"/>
    </source>
</evidence>
<reference evidence="9 10" key="1">
    <citation type="journal article" date="2016" name="Nat. Commun.">
        <title>Thousands of microbial genomes shed light on interconnected biogeochemical processes in an aquifer system.</title>
        <authorList>
            <person name="Anantharaman K."/>
            <person name="Brown C.T."/>
            <person name="Hug L.A."/>
            <person name="Sharon I."/>
            <person name="Castelle C.J."/>
            <person name="Probst A.J."/>
            <person name="Thomas B.C."/>
            <person name="Singh A."/>
            <person name="Wilkins M.J."/>
            <person name="Karaoz U."/>
            <person name="Brodie E.L."/>
            <person name="Williams K.H."/>
            <person name="Hubbard S.S."/>
            <person name="Banfield J.F."/>
        </authorList>
    </citation>
    <scope>NUCLEOTIDE SEQUENCE [LARGE SCALE GENOMIC DNA]</scope>
</reference>
<dbReference type="Gene3D" id="3.40.50.2000">
    <property type="entry name" value="Glycogen Phosphorylase B"/>
    <property type="match status" value="2"/>
</dbReference>
<evidence type="ECO:0000256" key="2">
    <source>
        <dbReference type="ARBA" id="ARBA00011738"/>
    </source>
</evidence>
<dbReference type="Proteomes" id="UP000176299">
    <property type="component" value="Unassembled WGS sequence"/>
</dbReference>
<comment type="subunit">
    <text evidence="2">Homodimer.</text>
</comment>
<evidence type="ECO:0000313" key="10">
    <source>
        <dbReference type="Proteomes" id="UP000176299"/>
    </source>
</evidence>
<proteinExistence type="inferred from homology"/>
<dbReference type="Pfam" id="PF00534">
    <property type="entry name" value="Glycos_transf_1"/>
    <property type="match status" value="1"/>
</dbReference>
<comment type="caution">
    <text evidence="9">The sequence shown here is derived from an EMBL/GenBank/DDBJ whole genome shotgun (WGS) entry which is preliminary data.</text>
</comment>
<evidence type="ECO:0000259" key="7">
    <source>
        <dbReference type="Pfam" id="PF00534"/>
    </source>
</evidence>